<feature type="domain" description="HTH psq-type" evidence="2">
    <location>
        <begin position="83"/>
        <end position="116"/>
    </location>
</feature>
<accession>A0A164MSH9</accession>
<dbReference type="Proteomes" id="UP000076858">
    <property type="component" value="Unassembled WGS sequence"/>
</dbReference>
<dbReference type="EMBL" id="LRGB01002965">
    <property type="protein sequence ID" value="KZS05314.1"/>
    <property type="molecule type" value="Genomic_DNA"/>
</dbReference>
<gene>
    <name evidence="3" type="ORF">APZ42_031538</name>
</gene>
<name>A0A164MSH9_9CRUS</name>
<dbReference type="Pfam" id="PF05225">
    <property type="entry name" value="HTH_psq"/>
    <property type="match status" value="1"/>
</dbReference>
<evidence type="ECO:0000259" key="2">
    <source>
        <dbReference type="Pfam" id="PF05225"/>
    </source>
</evidence>
<dbReference type="AlphaFoldDB" id="A0A164MSH9"/>
<feature type="compositionally biased region" description="Basic and acidic residues" evidence="1">
    <location>
        <begin position="301"/>
        <end position="339"/>
    </location>
</feature>
<dbReference type="OrthoDB" id="6377204at2759"/>
<dbReference type="GO" id="GO:0003677">
    <property type="term" value="F:DNA binding"/>
    <property type="evidence" value="ECO:0007669"/>
    <property type="project" value="InterPro"/>
</dbReference>
<evidence type="ECO:0000313" key="4">
    <source>
        <dbReference type="Proteomes" id="UP000076858"/>
    </source>
</evidence>
<keyword evidence="4" id="KW-1185">Reference proteome</keyword>
<feature type="region of interest" description="Disordered" evidence="1">
    <location>
        <begin position="273"/>
        <end position="347"/>
    </location>
</feature>
<evidence type="ECO:0000313" key="3">
    <source>
        <dbReference type="EMBL" id="KZS05314.1"/>
    </source>
</evidence>
<sequence>MAAVEHADNLSVREDFFVTFDENTGNCIFWLFDTYTGRFFNSETAKFFVFPVLPAFDSCCLPVGSDCMPRNYIRKTVKDEHQEEKLKIAICEVLSGRSSIRKAAERYGLAKSTIGSYSKPSTRVFFDNLCALMAKHHFKPNEIWNCDENNDTTVNEPPKVIAVKGTKQVSSKVVLLRLTYTKLVFICKGAADSFRRTGTPVPVSAIALPIDSGTEVIPVDAGTNAVLPINAVTAALPIDMVTPAVLPIYSGIPASQSMVTNTPVVLPRELQPLPQVPQNTPMGPRPRSNRRLGRTRILTDTPEKDLIEQEHKKMEEKKRKVSEKKNIKEGLENEKKKVSCELLPKKK</sequence>
<organism evidence="3 4">
    <name type="scientific">Daphnia magna</name>
    <dbReference type="NCBI Taxonomy" id="35525"/>
    <lineage>
        <taxon>Eukaryota</taxon>
        <taxon>Metazoa</taxon>
        <taxon>Ecdysozoa</taxon>
        <taxon>Arthropoda</taxon>
        <taxon>Crustacea</taxon>
        <taxon>Branchiopoda</taxon>
        <taxon>Diplostraca</taxon>
        <taxon>Cladocera</taxon>
        <taxon>Anomopoda</taxon>
        <taxon>Daphniidae</taxon>
        <taxon>Daphnia</taxon>
    </lineage>
</organism>
<dbReference type="InterPro" id="IPR007889">
    <property type="entry name" value="HTH_Psq"/>
</dbReference>
<evidence type="ECO:0000256" key="1">
    <source>
        <dbReference type="SAM" id="MobiDB-lite"/>
    </source>
</evidence>
<protein>
    <recommendedName>
        <fullName evidence="2">HTH psq-type domain-containing protein</fullName>
    </recommendedName>
</protein>
<proteinExistence type="predicted"/>
<reference evidence="3 4" key="1">
    <citation type="submission" date="2016-03" db="EMBL/GenBank/DDBJ databases">
        <title>EvidentialGene: Evidence-directed Construction of Genes on Genomes.</title>
        <authorList>
            <person name="Gilbert D.G."/>
            <person name="Choi J.-H."/>
            <person name="Mockaitis K."/>
            <person name="Colbourne J."/>
            <person name="Pfrender M."/>
        </authorList>
    </citation>
    <scope>NUCLEOTIDE SEQUENCE [LARGE SCALE GENOMIC DNA]</scope>
    <source>
        <strain evidence="3 4">Xinb3</strain>
        <tissue evidence="3">Complete organism</tissue>
    </source>
</reference>
<comment type="caution">
    <text evidence="3">The sequence shown here is derived from an EMBL/GenBank/DDBJ whole genome shotgun (WGS) entry which is preliminary data.</text>
</comment>